<evidence type="ECO:0000256" key="1">
    <source>
        <dbReference type="ARBA" id="ARBA00004141"/>
    </source>
</evidence>
<feature type="transmembrane region" description="Helical" evidence="6">
    <location>
        <begin position="324"/>
        <end position="346"/>
    </location>
</feature>
<dbReference type="GO" id="GO:0005886">
    <property type="term" value="C:plasma membrane"/>
    <property type="evidence" value="ECO:0007669"/>
    <property type="project" value="UniProtKB-SubCell"/>
</dbReference>
<protein>
    <recommendedName>
        <fullName evidence="6">Choline transporter-like protein</fullName>
    </recommendedName>
</protein>
<evidence type="ECO:0000256" key="4">
    <source>
        <dbReference type="ARBA" id="ARBA00022989"/>
    </source>
</evidence>
<organism evidence="8 9">
    <name type="scientific">Cyclotella atomus</name>
    <dbReference type="NCBI Taxonomy" id="382360"/>
    <lineage>
        <taxon>Eukaryota</taxon>
        <taxon>Sar</taxon>
        <taxon>Stramenopiles</taxon>
        <taxon>Ochrophyta</taxon>
        <taxon>Bacillariophyta</taxon>
        <taxon>Coscinodiscophyceae</taxon>
        <taxon>Thalassiosirophycidae</taxon>
        <taxon>Stephanodiscales</taxon>
        <taxon>Stephanodiscaceae</taxon>
        <taxon>Cyclotella</taxon>
    </lineage>
</organism>
<evidence type="ECO:0000313" key="9">
    <source>
        <dbReference type="Proteomes" id="UP001530400"/>
    </source>
</evidence>
<comment type="function">
    <text evidence="6">Choline transporter.</text>
</comment>
<evidence type="ECO:0000256" key="5">
    <source>
        <dbReference type="ARBA" id="ARBA00023136"/>
    </source>
</evidence>
<feature type="transmembrane region" description="Helical" evidence="6">
    <location>
        <begin position="467"/>
        <end position="490"/>
    </location>
</feature>
<dbReference type="PANTHER" id="PTHR12385:SF4">
    <property type="entry name" value="PROTEIN PNS1"/>
    <property type="match status" value="1"/>
</dbReference>
<keyword evidence="3 6" id="KW-0812">Transmembrane</keyword>
<evidence type="ECO:0000313" key="8">
    <source>
        <dbReference type="EMBL" id="KAL3802163.1"/>
    </source>
</evidence>
<evidence type="ECO:0000256" key="2">
    <source>
        <dbReference type="ARBA" id="ARBA00007168"/>
    </source>
</evidence>
<feature type="compositionally biased region" description="Polar residues" evidence="7">
    <location>
        <begin position="40"/>
        <end position="60"/>
    </location>
</feature>
<dbReference type="Pfam" id="PF04515">
    <property type="entry name" value="Choline_transpo"/>
    <property type="match status" value="1"/>
</dbReference>
<feature type="transmembrane region" description="Helical" evidence="6">
    <location>
        <begin position="421"/>
        <end position="447"/>
    </location>
</feature>
<comment type="subcellular location">
    <subcellularLocation>
        <location evidence="6">Cell membrane</location>
        <topology evidence="6">Multi-pass membrane protein</topology>
    </subcellularLocation>
    <subcellularLocation>
        <location evidence="1">Membrane</location>
        <topology evidence="1">Multi-pass membrane protein</topology>
    </subcellularLocation>
</comment>
<keyword evidence="4 6" id="KW-1133">Transmembrane helix</keyword>
<feature type="region of interest" description="Disordered" evidence="7">
    <location>
        <begin position="40"/>
        <end position="62"/>
    </location>
</feature>
<feature type="compositionally biased region" description="Polar residues" evidence="7">
    <location>
        <begin position="170"/>
        <end position="183"/>
    </location>
</feature>
<dbReference type="InterPro" id="IPR007603">
    <property type="entry name" value="Choline_transptr-like"/>
</dbReference>
<feature type="region of interest" description="Disordered" evidence="7">
    <location>
        <begin position="162"/>
        <end position="187"/>
    </location>
</feature>
<evidence type="ECO:0000256" key="3">
    <source>
        <dbReference type="ARBA" id="ARBA00022692"/>
    </source>
</evidence>
<feature type="transmembrane region" description="Helical" evidence="6">
    <location>
        <begin position="241"/>
        <end position="265"/>
    </location>
</feature>
<feature type="transmembrane region" description="Helical" evidence="6">
    <location>
        <begin position="659"/>
        <end position="678"/>
    </location>
</feature>
<sequence length="723" mass="79949">MSSILHASPPDDAVPKAADWINDLTYSDDENDSIWDLLEQNYSSPEGQEPPSSLNDSFPPQDTLFHPLARGESYLSAMSDEGSYLAFSVSTTPGEEERANSNFLSYGSIEDPFKKPGFRHAPSLVDRKKHVPIQQSLPRPKEISPTNINSNINNHYRLHSPLPTHHEESPLTSATATDVTVSPATEEEKRRIESILEKEAKQKSRRHKRLKKIRKAAEAREAEVQRVRGVEQPFGGRNDKLFGGIFVMQFVMVAVGALVFGLGALSDDMSGRFERENDYNPFAGLETDDIIISSAIPDGVFNEELEGHGAEVVSTISHIDYVNVIQLVTIASGYASLCSLLALGFMMMLSMNILHVMLIFAISASMVCTILGMVISYGWIIPIVGAASLVLSSIYTLVVWDRIHLASTNLRVALKCMKRTLDIPLVGVGALLVSFFWTIWCICSFVGVFDFLSDCEQLSDDWMVVVIIFYILAYCWTIQGISQATIAGIVGKWWNHKDSLHMCSSALQSTLHRSFVQSFGSICIGALVLDPCVLYHRICNFLRLAKSKLNSSSTPDQSQKKENHSTKTTSCSFEDNVIHRNVNQWSYTYIGLYGYKFWESGSKASQLFEARGWSNVVSDDLILSALTISTMVIGGSTALLGLIVEEVDGFSFTTLHKPVVTAFLVGLVVGLVLSNTFLSIIEGAVNAILVCYATDPVDFHANHPLLSAELKSVWKEFWLTARG</sequence>
<dbReference type="EMBL" id="JALLPJ020000108">
    <property type="protein sequence ID" value="KAL3802163.1"/>
    <property type="molecule type" value="Genomic_DNA"/>
</dbReference>
<dbReference type="GO" id="GO:0022857">
    <property type="term" value="F:transmembrane transporter activity"/>
    <property type="evidence" value="ECO:0007669"/>
    <property type="project" value="UniProtKB-UniRule"/>
</dbReference>
<comment type="caution">
    <text evidence="8">The sequence shown here is derived from an EMBL/GenBank/DDBJ whole genome shotgun (WGS) entry which is preliminary data.</text>
</comment>
<dbReference type="PANTHER" id="PTHR12385">
    <property type="entry name" value="CHOLINE TRANSPORTER-LIKE (SLC FAMILY 44)"/>
    <property type="match status" value="1"/>
</dbReference>
<gene>
    <name evidence="8" type="ORF">ACHAWO_007803</name>
</gene>
<feature type="transmembrane region" description="Helical" evidence="6">
    <location>
        <begin position="621"/>
        <end position="644"/>
    </location>
</feature>
<dbReference type="Proteomes" id="UP001530400">
    <property type="component" value="Unassembled WGS sequence"/>
</dbReference>
<evidence type="ECO:0000256" key="6">
    <source>
        <dbReference type="RuleBase" id="RU368066"/>
    </source>
</evidence>
<accession>A0ABD3QPB9</accession>
<dbReference type="AlphaFoldDB" id="A0ABD3QPB9"/>
<reference evidence="8 9" key="1">
    <citation type="submission" date="2024-10" db="EMBL/GenBank/DDBJ databases">
        <title>Updated reference genomes for cyclostephanoid diatoms.</title>
        <authorList>
            <person name="Roberts W.R."/>
            <person name="Alverson A.J."/>
        </authorList>
    </citation>
    <scope>NUCLEOTIDE SEQUENCE [LARGE SCALE GENOMIC DNA]</scope>
    <source>
        <strain evidence="8 9">AJA010-31</strain>
    </source>
</reference>
<comment type="similarity">
    <text evidence="2 6">Belongs to the CTL (choline transporter-like) family.</text>
</comment>
<name>A0ABD3QPB9_9STRA</name>
<feature type="transmembrane region" description="Helical" evidence="6">
    <location>
        <begin position="379"/>
        <end position="400"/>
    </location>
</feature>
<proteinExistence type="inferred from homology"/>
<feature type="transmembrane region" description="Helical" evidence="6">
    <location>
        <begin position="353"/>
        <end position="373"/>
    </location>
</feature>
<keyword evidence="5 6" id="KW-0472">Membrane</keyword>
<evidence type="ECO:0000256" key="7">
    <source>
        <dbReference type="SAM" id="MobiDB-lite"/>
    </source>
</evidence>
<keyword evidence="9" id="KW-1185">Reference proteome</keyword>